<dbReference type="OrthoDB" id="2387694at2759"/>
<protein>
    <submittedName>
        <fullName evidence="2">Uncharacterized protein</fullName>
    </submittedName>
</protein>
<feature type="compositionally biased region" description="Polar residues" evidence="1">
    <location>
        <begin position="21"/>
        <end position="65"/>
    </location>
</feature>
<evidence type="ECO:0000256" key="1">
    <source>
        <dbReference type="SAM" id="MobiDB-lite"/>
    </source>
</evidence>
<accession>A0A8H7PYD5</accession>
<comment type="caution">
    <text evidence="2">The sequence shown here is derived from an EMBL/GenBank/DDBJ whole genome shotgun (WGS) entry which is preliminary data.</text>
</comment>
<feature type="region of interest" description="Disordered" evidence="1">
    <location>
        <begin position="1"/>
        <end position="92"/>
    </location>
</feature>
<feature type="compositionally biased region" description="Basic and acidic residues" evidence="1">
    <location>
        <begin position="10"/>
        <end position="20"/>
    </location>
</feature>
<evidence type="ECO:0000313" key="2">
    <source>
        <dbReference type="EMBL" id="KAG2182667.1"/>
    </source>
</evidence>
<name>A0A8H7PYD5_9FUNG</name>
<feature type="compositionally biased region" description="Basic and acidic residues" evidence="1">
    <location>
        <begin position="82"/>
        <end position="92"/>
    </location>
</feature>
<gene>
    <name evidence="2" type="ORF">INT44_005646</name>
</gene>
<reference evidence="2" key="1">
    <citation type="submission" date="2020-12" db="EMBL/GenBank/DDBJ databases">
        <title>Metabolic potential, ecology and presence of endohyphal bacteria is reflected in genomic diversity of Mucoromycotina.</title>
        <authorList>
            <person name="Muszewska A."/>
            <person name="Okrasinska A."/>
            <person name="Steczkiewicz K."/>
            <person name="Drgas O."/>
            <person name="Orlowska M."/>
            <person name="Perlinska-Lenart U."/>
            <person name="Aleksandrzak-Piekarczyk T."/>
            <person name="Szatraj K."/>
            <person name="Zielenkiewicz U."/>
            <person name="Pilsyk S."/>
            <person name="Malc E."/>
            <person name="Mieczkowski P."/>
            <person name="Kruszewska J.S."/>
            <person name="Biernat P."/>
            <person name="Pawlowska J."/>
        </authorList>
    </citation>
    <scope>NUCLEOTIDE SEQUENCE</scope>
    <source>
        <strain evidence="2">WA0000051536</strain>
    </source>
</reference>
<keyword evidence="3" id="KW-1185">Reference proteome</keyword>
<dbReference type="Proteomes" id="UP000612746">
    <property type="component" value="Unassembled WGS sequence"/>
</dbReference>
<dbReference type="AlphaFoldDB" id="A0A8H7PYD5"/>
<evidence type="ECO:0000313" key="3">
    <source>
        <dbReference type="Proteomes" id="UP000612746"/>
    </source>
</evidence>
<sequence>MDFQNGAPSDYHRPAYDTKDGQPNASQTEQQQNLASHGQANAVVNQPTNVAEQTDASTTTPQSKLKNVDEDVGSSEQFVDGYMDKKMGGANS</sequence>
<proteinExistence type="predicted"/>
<dbReference type="EMBL" id="JAEPRA010000007">
    <property type="protein sequence ID" value="KAG2182667.1"/>
    <property type="molecule type" value="Genomic_DNA"/>
</dbReference>
<organism evidence="2 3">
    <name type="scientific">Umbelopsis vinacea</name>
    <dbReference type="NCBI Taxonomy" id="44442"/>
    <lineage>
        <taxon>Eukaryota</taxon>
        <taxon>Fungi</taxon>
        <taxon>Fungi incertae sedis</taxon>
        <taxon>Mucoromycota</taxon>
        <taxon>Mucoromycotina</taxon>
        <taxon>Umbelopsidomycetes</taxon>
        <taxon>Umbelopsidales</taxon>
        <taxon>Umbelopsidaceae</taxon>
        <taxon>Umbelopsis</taxon>
    </lineage>
</organism>